<dbReference type="Gene3D" id="3.80.10.10">
    <property type="entry name" value="Ribonuclease Inhibitor"/>
    <property type="match status" value="1"/>
</dbReference>
<dbReference type="AlphaFoldDB" id="A0A4Y7Q542"/>
<keyword evidence="2" id="KW-1185">Reference proteome</keyword>
<dbReference type="InterPro" id="IPR032675">
    <property type="entry name" value="LRR_dom_sf"/>
</dbReference>
<dbReference type="STRING" id="50990.A0A4Y7Q542"/>
<reference evidence="1 2" key="1">
    <citation type="submission" date="2018-06" db="EMBL/GenBank/DDBJ databases">
        <title>A transcriptomic atlas of mushroom development highlights an independent origin of complex multicellularity.</title>
        <authorList>
            <consortium name="DOE Joint Genome Institute"/>
            <person name="Krizsan K."/>
            <person name="Almasi E."/>
            <person name="Merenyi Z."/>
            <person name="Sahu N."/>
            <person name="Viragh M."/>
            <person name="Koszo T."/>
            <person name="Mondo S."/>
            <person name="Kiss B."/>
            <person name="Balint B."/>
            <person name="Kues U."/>
            <person name="Barry K."/>
            <person name="Hegedus J.C."/>
            <person name="Henrissat B."/>
            <person name="Johnson J."/>
            <person name="Lipzen A."/>
            <person name="Ohm R."/>
            <person name="Nagy I."/>
            <person name="Pangilinan J."/>
            <person name="Yan J."/>
            <person name="Xiong Y."/>
            <person name="Grigoriev I.V."/>
            <person name="Hibbett D.S."/>
            <person name="Nagy L.G."/>
        </authorList>
    </citation>
    <scope>NUCLEOTIDE SEQUENCE [LARGE SCALE GENOMIC DNA]</scope>
    <source>
        <strain evidence="1 2">SZMC22713</strain>
    </source>
</reference>
<proteinExistence type="predicted"/>
<protein>
    <submittedName>
        <fullName evidence="1">Uncharacterized protein</fullName>
    </submittedName>
</protein>
<dbReference type="EMBL" id="ML170175">
    <property type="protein sequence ID" value="TDL22328.1"/>
    <property type="molecule type" value="Genomic_DNA"/>
</dbReference>
<dbReference type="VEuPathDB" id="FungiDB:BD410DRAFT_839785"/>
<dbReference type="OrthoDB" id="2269034at2759"/>
<name>A0A4Y7Q542_9AGAM</name>
<sequence>MNSIPNDILSKIFQDCFQNQRTEKFGCACPSLNEAPLLLLRVCQRWHVCALSTPSLWSQLSVGRGKNGLLSVIAAKVWLDRAGLLPLSLDLRYDKGDPTQERAIDAAMVNIFTPSRIWKAVFLEVYRPVPDPRVDAILDAVLTHAPVLESFALLVTGYADRGILSGIMPTRTIKFGLNPCLASISVYIKHLEHRFRLSFTNIHTYGNIRDLTLHYPESISHCLQILDRCPNVEVLRISLHGEVRPSRTTFLMLKQLHRLEVTATVTEGTDFGDFFRALCTPALIQLSIQKYESWGHPRPRNWPSLAQLLERCQPPLKSFTLVGPCMNDNDIISCLQHTQQLTVLSGDELLLSSKVMDALTPNVDRQNVLLCPLLAKIGIHGRRPIFLPVAAMIYERWKRSKQKCISDAVNLQIPMVEAVEMPSEYCSRFLSCLGMTECVENGMELQLTSSASIYL</sequence>
<organism evidence="1 2">
    <name type="scientific">Rickenella mellea</name>
    <dbReference type="NCBI Taxonomy" id="50990"/>
    <lineage>
        <taxon>Eukaryota</taxon>
        <taxon>Fungi</taxon>
        <taxon>Dikarya</taxon>
        <taxon>Basidiomycota</taxon>
        <taxon>Agaricomycotina</taxon>
        <taxon>Agaricomycetes</taxon>
        <taxon>Hymenochaetales</taxon>
        <taxon>Rickenellaceae</taxon>
        <taxon>Rickenella</taxon>
    </lineage>
</organism>
<dbReference type="Proteomes" id="UP000294933">
    <property type="component" value="Unassembled WGS sequence"/>
</dbReference>
<accession>A0A4Y7Q542</accession>
<evidence type="ECO:0000313" key="1">
    <source>
        <dbReference type="EMBL" id="TDL22328.1"/>
    </source>
</evidence>
<gene>
    <name evidence="1" type="ORF">BD410DRAFT_839785</name>
</gene>
<evidence type="ECO:0000313" key="2">
    <source>
        <dbReference type="Proteomes" id="UP000294933"/>
    </source>
</evidence>